<evidence type="ECO:0000256" key="3">
    <source>
        <dbReference type="ARBA" id="ARBA00002284"/>
    </source>
</evidence>
<evidence type="ECO:0000313" key="16">
    <source>
        <dbReference type="EMBL" id="SFP18150.1"/>
    </source>
</evidence>
<dbReference type="Pfam" id="PF00925">
    <property type="entry name" value="GTP_cyclohydro2"/>
    <property type="match status" value="1"/>
</dbReference>
<evidence type="ECO:0000256" key="11">
    <source>
        <dbReference type="ARBA" id="ARBA00022842"/>
    </source>
</evidence>
<feature type="binding site" evidence="14">
    <location>
        <begin position="139"/>
        <end position="143"/>
    </location>
    <ligand>
        <name>D-ribulose 5-phosphate</name>
        <dbReference type="ChEBI" id="CHEBI:58121"/>
    </ligand>
</feature>
<feature type="domain" description="GTP cyclohydrolase II" evidence="15">
    <location>
        <begin position="290"/>
        <end position="339"/>
    </location>
</feature>
<gene>
    <name evidence="14" type="primary">ribB</name>
    <name evidence="16" type="ORF">SAMN05216234_10915</name>
</gene>
<evidence type="ECO:0000256" key="2">
    <source>
        <dbReference type="ARBA" id="ARBA00001936"/>
    </source>
</evidence>
<evidence type="ECO:0000256" key="9">
    <source>
        <dbReference type="ARBA" id="ARBA00022619"/>
    </source>
</evidence>
<evidence type="ECO:0000256" key="12">
    <source>
        <dbReference type="ARBA" id="ARBA00023211"/>
    </source>
</evidence>
<dbReference type="Proteomes" id="UP000199227">
    <property type="component" value="Unassembled WGS sequence"/>
</dbReference>
<dbReference type="EC" id="4.1.99.12" evidence="7 14"/>
<feature type="binding site" evidence="14">
    <location>
        <position position="28"/>
    </location>
    <ligand>
        <name>Mg(2+)</name>
        <dbReference type="ChEBI" id="CHEBI:18420"/>
        <label>1</label>
    </ligand>
</feature>
<evidence type="ECO:0000256" key="4">
    <source>
        <dbReference type="ARBA" id="ARBA00004904"/>
    </source>
</evidence>
<dbReference type="RefSeq" id="WP_092911602.1">
    <property type="nucleotide sequence ID" value="NZ_FOXB01000009.1"/>
</dbReference>
<feature type="binding site" evidence="14">
    <location>
        <position position="28"/>
    </location>
    <ligand>
        <name>Mg(2+)</name>
        <dbReference type="ChEBI" id="CHEBI:18420"/>
        <label>2</label>
    </ligand>
</feature>
<dbReference type="FunFam" id="3.90.870.10:FF:000001">
    <property type="entry name" value="Riboflavin biosynthesis protein RibBA"/>
    <property type="match status" value="1"/>
</dbReference>
<dbReference type="UniPathway" id="UPA00275">
    <property type="reaction ID" value="UER00399"/>
</dbReference>
<dbReference type="HAMAP" id="MF_00180">
    <property type="entry name" value="RibB"/>
    <property type="match status" value="1"/>
</dbReference>
<dbReference type="GO" id="GO:0003935">
    <property type="term" value="F:GTP cyclohydrolase II activity"/>
    <property type="evidence" value="ECO:0007669"/>
    <property type="project" value="TreeGrafter"/>
</dbReference>
<dbReference type="GO" id="GO:0000287">
    <property type="term" value="F:magnesium ion binding"/>
    <property type="evidence" value="ECO:0007669"/>
    <property type="project" value="UniProtKB-UniRule"/>
</dbReference>
<evidence type="ECO:0000256" key="1">
    <source>
        <dbReference type="ARBA" id="ARBA00000141"/>
    </source>
</evidence>
<keyword evidence="10 14" id="KW-0479">Metal-binding</keyword>
<evidence type="ECO:0000259" key="15">
    <source>
        <dbReference type="Pfam" id="PF00925"/>
    </source>
</evidence>
<dbReference type="GO" id="GO:0030145">
    <property type="term" value="F:manganese ion binding"/>
    <property type="evidence" value="ECO:0007669"/>
    <property type="project" value="UniProtKB-UniRule"/>
</dbReference>
<name>A0A1I5N8Y2_9BACT</name>
<comment type="function">
    <text evidence="3 14">Catalyzes the conversion of D-ribulose 5-phosphate to formate and 3,4-dihydroxy-2-butanone 4-phosphate.</text>
</comment>
<dbReference type="InterPro" id="IPR000422">
    <property type="entry name" value="DHBP_synthase_RibB"/>
</dbReference>
<dbReference type="SUPFAM" id="SSF142695">
    <property type="entry name" value="RibA-like"/>
    <property type="match status" value="1"/>
</dbReference>
<protein>
    <recommendedName>
        <fullName evidence="8 14">3,4-dihydroxy-2-butanone 4-phosphate synthase</fullName>
        <shortName evidence="14">DHBP synthase</shortName>
        <ecNumber evidence="7 14">4.1.99.12</ecNumber>
    </recommendedName>
</protein>
<comment type="similarity">
    <text evidence="14">Belongs to the DHBP synthase family.</text>
</comment>
<feature type="site" description="Essential for catalytic activity" evidence="14">
    <location>
        <position position="125"/>
    </location>
</feature>
<comment type="similarity">
    <text evidence="5">In the N-terminal section; belongs to the DHBP synthase family.</text>
</comment>
<dbReference type="PANTHER" id="PTHR21327">
    <property type="entry name" value="GTP CYCLOHYDROLASE II-RELATED"/>
    <property type="match status" value="1"/>
</dbReference>
<dbReference type="InterPro" id="IPR032677">
    <property type="entry name" value="GTP_cyclohydro_II"/>
</dbReference>
<keyword evidence="17" id="KW-1185">Reference proteome</keyword>
<dbReference type="NCBIfam" id="TIGR00506">
    <property type="entry name" value="ribB"/>
    <property type="match status" value="1"/>
</dbReference>
<keyword evidence="11 14" id="KW-0460">Magnesium</keyword>
<keyword evidence="9 14" id="KW-0686">Riboflavin biosynthesis</keyword>
<dbReference type="EMBL" id="FOXB01000009">
    <property type="protein sequence ID" value="SFP18150.1"/>
    <property type="molecule type" value="Genomic_DNA"/>
</dbReference>
<dbReference type="Gene3D" id="3.40.50.10990">
    <property type="entry name" value="GTP cyclohydrolase II"/>
    <property type="match status" value="1"/>
</dbReference>
<dbReference type="NCBIfam" id="NF006804">
    <property type="entry name" value="PRK09314.1"/>
    <property type="match status" value="1"/>
</dbReference>
<dbReference type="PIRSF" id="PIRSF001259">
    <property type="entry name" value="RibA"/>
    <property type="match status" value="1"/>
</dbReference>
<feature type="site" description="Essential for catalytic activity" evidence="14">
    <location>
        <position position="163"/>
    </location>
</feature>
<evidence type="ECO:0000256" key="6">
    <source>
        <dbReference type="ARBA" id="ARBA00008976"/>
    </source>
</evidence>
<dbReference type="Pfam" id="PF00926">
    <property type="entry name" value="DHBP_synthase"/>
    <property type="match status" value="1"/>
</dbReference>
<dbReference type="OrthoDB" id="9793111at2"/>
<evidence type="ECO:0000256" key="13">
    <source>
        <dbReference type="ARBA" id="ARBA00023239"/>
    </source>
</evidence>
<dbReference type="GO" id="GO:0005829">
    <property type="term" value="C:cytosol"/>
    <property type="evidence" value="ECO:0007669"/>
    <property type="project" value="TreeGrafter"/>
</dbReference>
<dbReference type="PANTHER" id="PTHR21327:SF18">
    <property type="entry name" value="3,4-DIHYDROXY-2-BUTANONE 4-PHOSPHATE SYNTHASE"/>
    <property type="match status" value="1"/>
</dbReference>
<evidence type="ECO:0000256" key="10">
    <source>
        <dbReference type="ARBA" id="ARBA00022723"/>
    </source>
</evidence>
<comment type="cofactor">
    <cofactor evidence="2">
        <name>Mn(2+)</name>
        <dbReference type="ChEBI" id="CHEBI:29035"/>
    </cofactor>
</comment>
<dbReference type="InterPro" id="IPR017945">
    <property type="entry name" value="DHBP_synth_RibB-like_a/b_dom"/>
</dbReference>
<organism evidence="16 17">
    <name type="scientific">Hydrogenimonas thermophila</name>
    <dbReference type="NCBI Taxonomy" id="223786"/>
    <lineage>
        <taxon>Bacteria</taxon>
        <taxon>Pseudomonadati</taxon>
        <taxon>Campylobacterota</taxon>
        <taxon>Epsilonproteobacteria</taxon>
        <taxon>Campylobacterales</taxon>
        <taxon>Hydrogenimonadaceae</taxon>
        <taxon>Hydrogenimonas</taxon>
    </lineage>
</organism>
<evidence type="ECO:0000256" key="8">
    <source>
        <dbReference type="ARBA" id="ARBA00018836"/>
    </source>
</evidence>
<dbReference type="AlphaFoldDB" id="A0A1I5N8Y2"/>
<keyword evidence="16" id="KW-0378">Hydrolase</keyword>
<evidence type="ECO:0000256" key="5">
    <source>
        <dbReference type="ARBA" id="ARBA00005520"/>
    </source>
</evidence>
<keyword evidence="13 14" id="KW-0456">Lyase</keyword>
<comment type="pathway">
    <text evidence="4 14">Cofactor biosynthesis; riboflavin biosynthesis; 2-hydroxy-3-oxobutyl phosphate from D-ribulose 5-phosphate: step 1/1.</text>
</comment>
<feature type="binding site" evidence="14">
    <location>
        <begin position="27"/>
        <end position="28"/>
    </location>
    <ligand>
        <name>D-ribulose 5-phosphate</name>
        <dbReference type="ChEBI" id="CHEBI:58121"/>
    </ligand>
</feature>
<dbReference type="GO" id="GO:0008686">
    <property type="term" value="F:3,4-dihydroxy-2-butanone-4-phosphate synthase activity"/>
    <property type="evidence" value="ECO:0007669"/>
    <property type="project" value="UniProtKB-UniRule"/>
</dbReference>
<evidence type="ECO:0000313" key="17">
    <source>
        <dbReference type="Proteomes" id="UP000199227"/>
    </source>
</evidence>
<dbReference type="SUPFAM" id="SSF55821">
    <property type="entry name" value="YrdC/RibB"/>
    <property type="match status" value="1"/>
</dbReference>
<reference evidence="16 17" key="1">
    <citation type="submission" date="2016-10" db="EMBL/GenBank/DDBJ databases">
        <authorList>
            <person name="de Groot N.N."/>
        </authorList>
    </citation>
    <scope>NUCLEOTIDE SEQUENCE [LARGE SCALE GENOMIC DNA]</scope>
    <source>
        <strain evidence="16 17">EP1-55-1</strain>
    </source>
</reference>
<feature type="binding site" evidence="14">
    <location>
        <position position="32"/>
    </location>
    <ligand>
        <name>D-ribulose 5-phosphate</name>
        <dbReference type="ChEBI" id="CHEBI:58121"/>
    </ligand>
</feature>
<comment type="similarity">
    <text evidence="6">In the C-terminal section; belongs to the GTP cyclohydrolase II family.</text>
</comment>
<feature type="binding site" evidence="14">
    <location>
        <position position="142"/>
    </location>
    <ligand>
        <name>Mg(2+)</name>
        <dbReference type="ChEBI" id="CHEBI:18420"/>
        <label>2</label>
    </ligand>
</feature>
<accession>A0A1I5N8Y2</accession>
<keyword evidence="12 14" id="KW-0464">Manganese</keyword>
<dbReference type="Gene3D" id="3.90.870.10">
    <property type="entry name" value="DHBP synthase"/>
    <property type="match status" value="1"/>
</dbReference>
<comment type="catalytic activity">
    <reaction evidence="1 14">
        <text>D-ribulose 5-phosphate = (2S)-2-hydroxy-3-oxobutyl phosphate + formate + H(+)</text>
        <dbReference type="Rhea" id="RHEA:18457"/>
        <dbReference type="ChEBI" id="CHEBI:15378"/>
        <dbReference type="ChEBI" id="CHEBI:15740"/>
        <dbReference type="ChEBI" id="CHEBI:58121"/>
        <dbReference type="ChEBI" id="CHEBI:58830"/>
        <dbReference type="EC" id="4.1.99.12"/>
    </reaction>
</comment>
<dbReference type="InterPro" id="IPR036144">
    <property type="entry name" value="RibA-like_sf"/>
</dbReference>
<dbReference type="STRING" id="223786.SAMN05216234_10915"/>
<comment type="cofactor">
    <cofactor evidence="14">
        <name>Mg(2+)</name>
        <dbReference type="ChEBI" id="CHEBI:18420"/>
    </cofactor>
    <cofactor evidence="14">
        <name>Mn(2+)</name>
        <dbReference type="ChEBI" id="CHEBI:29035"/>
    </cofactor>
    <text evidence="14">Binds 2 divalent metal cations per subunit. Magnesium or manganese.</text>
</comment>
<evidence type="ECO:0000256" key="7">
    <source>
        <dbReference type="ARBA" id="ARBA00012153"/>
    </source>
</evidence>
<evidence type="ECO:0000256" key="14">
    <source>
        <dbReference type="HAMAP-Rule" id="MF_00180"/>
    </source>
</evidence>
<comment type="subunit">
    <text evidence="14">Homodimer.</text>
</comment>
<sequence length="341" mass="38190">MPFQRVQQAIEDIKQGKMVVMIDDEDRENEGDLVYAATFSTPQKVNFMASEAKGLICVAISKDIADRLKLQPMVQHNDSQHETAFTVSVDAKDATTGISAYERDMTIKLLASPLSSPNDLVRPGHIFPLIAKDGGVLVRTGHTEGSVDICKLAGLAPSAVICEIMRDDGQMARRDDLEVFAKKHNLNTVYISDLVEYRLRNERLVQLINEEEIEFFDTKVEKKSFKDHQGRCHYAIVFYKLHETEYVKFHNIGRDVDLLMHSSRYKQLTNSINYLKQNGGVVVFLDSADTNASDSMKEYGIGAQILTELGIKNIKLLVSNKGKEFVGLGGFGLDIVEEVEV</sequence>
<dbReference type="GO" id="GO:0009231">
    <property type="term" value="P:riboflavin biosynthetic process"/>
    <property type="evidence" value="ECO:0007669"/>
    <property type="project" value="UniProtKB-UniRule"/>
</dbReference>
<proteinExistence type="inferred from homology"/>